<dbReference type="PROSITE" id="PS00518">
    <property type="entry name" value="ZF_RING_1"/>
    <property type="match status" value="1"/>
</dbReference>
<keyword evidence="9" id="KW-1185">Reference proteome</keyword>
<keyword evidence="4" id="KW-0862">Zinc</keyword>
<proteinExistence type="inferred from homology"/>
<dbReference type="PROSITE" id="PS50089">
    <property type="entry name" value="ZF_RING_2"/>
    <property type="match status" value="1"/>
</dbReference>
<evidence type="ECO:0000313" key="9">
    <source>
        <dbReference type="Proteomes" id="UP000694402"/>
    </source>
</evidence>
<keyword evidence="6" id="KW-0175">Coiled coil</keyword>
<feature type="coiled-coil region" evidence="6">
    <location>
        <begin position="75"/>
        <end position="109"/>
    </location>
</feature>
<evidence type="ECO:0000256" key="2">
    <source>
        <dbReference type="ARBA" id="ARBA00022723"/>
    </source>
</evidence>
<dbReference type="InterPro" id="IPR018957">
    <property type="entry name" value="Znf_C3HC4_RING-type"/>
</dbReference>
<dbReference type="Pfam" id="PF00097">
    <property type="entry name" value="zf-C3HC4"/>
    <property type="match status" value="1"/>
</dbReference>
<dbReference type="AlphaFoldDB" id="A0A8C8EQ10"/>
<evidence type="ECO:0000259" key="7">
    <source>
        <dbReference type="PROSITE" id="PS50089"/>
    </source>
</evidence>
<evidence type="ECO:0000256" key="5">
    <source>
        <dbReference type="PROSITE-ProRule" id="PRU00175"/>
    </source>
</evidence>
<evidence type="ECO:0000313" key="8">
    <source>
        <dbReference type="Ensembl" id="ENSOTSP00005019396.2"/>
    </source>
</evidence>
<comment type="similarity">
    <text evidence="1">Belongs to the TRIM/RBCC family.</text>
</comment>
<dbReference type="InterPro" id="IPR013083">
    <property type="entry name" value="Znf_RING/FYVE/PHD"/>
</dbReference>
<keyword evidence="2" id="KW-0479">Metal-binding</keyword>
<dbReference type="InterPro" id="IPR050143">
    <property type="entry name" value="TRIM/RBCC"/>
</dbReference>
<sequence>MAAEHCTPSPYPRRLSLQEDDLSCAVCCDIFKDPVILSCSHSFCKACLQEYCRGKAEKESPFLREEEDVRIAVLREEEEQKSQVMKEKIEEMSREISSLSDTIRALEEELRAEDISFLKVSTALSKLT</sequence>
<feature type="domain" description="RING-type" evidence="7">
    <location>
        <begin position="24"/>
        <end position="64"/>
    </location>
</feature>
<name>A0A8C8EQ10_ONCTS</name>
<dbReference type="GeneTree" id="ENSGT00970000193390"/>
<dbReference type="Ensembl" id="ENSOTST00005021097.2">
    <property type="protein sequence ID" value="ENSOTSP00005019396.2"/>
    <property type="gene ID" value="ENSOTSG00005009414.2"/>
</dbReference>
<reference evidence="8" key="2">
    <citation type="submission" date="2025-09" db="UniProtKB">
        <authorList>
            <consortium name="Ensembl"/>
        </authorList>
    </citation>
    <scope>IDENTIFICATION</scope>
</reference>
<keyword evidence="3 5" id="KW-0863">Zinc-finger</keyword>
<evidence type="ECO:0000256" key="6">
    <source>
        <dbReference type="SAM" id="Coils"/>
    </source>
</evidence>
<dbReference type="Proteomes" id="UP000694402">
    <property type="component" value="Unassembled WGS sequence"/>
</dbReference>
<reference evidence="8" key="1">
    <citation type="submission" date="2025-08" db="UniProtKB">
        <authorList>
            <consortium name="Ensembl"/>
        </authorList>
    </citation>
    <scope>IDENTIFICATION</scope>
</reference>
<dbReference type="InterPro" id="IPR001841">
    <property type="entry name" value="Znf_RING"/>
</dbReference>
<evidence type="ECO:0000256" key="4">
    <source>
        <dbReference type="ARBA" id="ARBA00022833"/>
    </source>
</evidence>
<organism evidence="8 9">
    <name type="scientific">Oncorhynchus tshawytscha</name>
    <name type="common">Chinook salmon</name>
    <name type="synonym">Salmo tshawytscha</name>
    <dbReference type="NCBI Taxonomy" id="74940"/>
    <lineage>
        <taxon>Eukaryota</taxon>
        <taxon>Metazoa</taxon>
        <taxon>Chordata</taxon>
        <taxon>Craniata</taxon>
        <taxon>Vertebrata</taxon>
        <taxon>Euteleostomi</taxon>
        <taxon>Actinopterygii</taxon>
        <taxon>Neopterygii</taxon>
        <taxon>Teleostei</taxon>
        <taxon>Protacanthopterygii</taxon>
        <taxon>Salmoniformes</taxon>
        <taxon>Salmonidae</taxon>
        <taxon>Salmoninae</taxon>
        <taxon>Oncorhynchus</taxon>
    </lineage>
</organism>
<dbReference type="Gene3D" id="3.30.40.10">
    <property type="entry name" value="Zinc/RING finger domain, C3HC4 (zinc finger)"/>
    <property type="match status" value="1"/>
</dbReference>
<dbReference type="SUPFAM" id="SSF57850">
    <property type="entry name" value="RING/U-box"/>
    <property type="match status" value="1"/>
</dbReference>
<dbReference type="InterPro" id="IPR017907">
    <property type="entry name" value="Znf_RING_CS"/>
</dbReference>
<dbReference type="GO" id="GO:0008270">
    <property type="term" value="F:zinc ion binding"/>
    <property type="evidence" value="ECO:0007669"/>
    <property type="project" value="UniProtKB-KW"/>
</dbReference>
<dbReference type="PANTHER" id="PTHR24103">
    <property type="entry name" value="E3 UBIQUITIN-PROTEIN LIGASE TRIM"/>
    <property type="match status" value="1"/>
</dbReference>
<accession>A0A8C8EQ10</accession>
<evidence type="ECO:0000256" key="1">
    <source>
        <dbReference type="ARBA" id="ARBA00008518"/>
    </source>
</evidence>
<evidence type="ECO:0000256" key="3">
    <source>
        <dbReference type="ARBA" id="ARBA00022771"/>
    </source>
</evidence>
<protein>
    <recommendedName>
        <fullName evidence="7">RING-type domain-containing protein</fullName>
    </recommendedName>
</protein>